<feature type="compositionally biased region" description="Polar residues" evidence="1">
    <location>
        <begin position="80"/>
        <end position="110"/>
    </location>
</feature>
<gene>
    <name evidence="2" type="ORF">LTRI10_LOCUS1118</name>
</gene>
<protein>
    <submittedName>
        <fullName evidence="2">Uncharacterized protein</fullName>
    </submittedName>
</protein>
<reference evidence="2 3" key="1">
    <citation type="submission" date="2024-04" db="EMBL/GenBank/DDBJ databases">
        <authorList>
            <person name="Fracassetti M."/>
        </authorList>
    </citation>
    <scope>NUCLEOTIDE SEQUENCE [LARGE SCALE GENOMIC DNA]</scope>
</reference>
<feature type="region of interest" description="Disordered" evidence="1">
    <location>
        <begin position="18"/>
        <end position="50"/>
    </location>
</feature>
<feature type="region of interest" description="Disordered" evidence="1">
    <location>
        <begin position="66"/>
        <end position="119"/>
    </location>
</feature>
<evidence type="ECO:0000313" key="3">
    <source>
        <dbReference type="Proteomes" id="UP001497516"/>
    </source>
</evidence>
<keyword evidence="3" id="KW-1185">Reference proteome</keyword>
<organism evidence="2 3">
    <name type="scientific">Linum trigynum</name>
    <dbReference type="NCBI Taxonomy" id="586398"/>
    <lineage>
        <taxon>Eukaryota</taxon>
        <taxon>Viridiplantae</taxon>
        <taxon>Streptophyta</taxon>
        <taxon>Embryophyta</taxon>
        <taxon>Tracheophyta</taxon>
        <taxon>Spermatophyta</taxon>
        <taxon>Magnoliopsida</taxon>
        <taxon>eudicotyledons</taxon>
        <taxon>Gunneridae</taxon>
        <taxon>Pentapetalae</taxon>
        <taxon>rosids</taxon>
        <taxon>fabids</taxon>
        <taxon>Malpighiales</taxon>
        <taxon>Linaceae</taxon>
        <taxon>Linum</taxon>
    </lineage>
</organism>
<proteinExistence type="predicted"/>
<evidence type="ECO:0000256" key="1">
    <source>
        <dbReference type="SAM" id="MobiDB-lite"/>
    </source>
</evidence>
<dbReference type="Proteomes" id="UP001497516">
    <property type="component" value="Chromosome 1"/>
</dbReference>
<dbReference type="PANTHER" id="PTHR34222">
    <property type="entry name" value="GAG_PRE-INTEGRS DOMAIN-CONTAINING PROTEIN"/>
    <property type="match status" value="1"/>
</dbReference>
<sequence length="134" mass="14433">MQKPLPSVSEAVDDLLQHEQKLKGEGTGKRSQTVALAVNTDTQSTRRNQEKRYCVYCKKTNHTVDECWRKKRRDKEQAGGNKSSGSQSSTPRFAGSVSQGSSGDSHTEGSVSGDASGGSPVSVAILLLALLLRR</sequence>
<dbReference type="EMBL" id="OZ034813">
    <property type="protein sequence ID" value="CAL1353196.1"/>
    <property type="molecule type" value="Genomic_DNA"/>
</dbReference>
<dbReference type="AlphaFoldDB" id="A0AAV2CBE9"/>
<dbReference type="PANTHER" id="PTHR34222:SF79">
    <property type="entry name" value="RETROVIRUS-RELATED POL POLYPROTEIN FROM TRANSPOSON TNT 1-94"/>
    <property type="match status" value="1"/>
</dbReference>
<name>A0AAV2CBE9_9ROSI</name>
<feature type="compositionally biased region" description="Polar residues" evidence="1">
    <location>
        <begin position="29"/>
        <end position="46"/>
    </location>
</feature>
<accession>A0AAV2CBE9</accession>
<evidence type="ECO:0000313" key="2">
    <source>
        <dbReference type="EMBL" id="CAL1353196.1"/>
    </source>
</evidence>
<feature type="compositionally biased region" description="Basic and acidic residues" evidence="1">
    <location>
        <begin position="18"/>
        <end position="28"/>
    </location>
</feature>